<name>A0A9X7F6P3_NEIPE</name>
<evidence type="ECO:0000313" key="2">
    <source>
        <dbReference type="EMBL" id="WOS97115.1"/>
    </source>
</evidence>
<evidence type="ECO:0000313" key="3">
    <source>
        <dbReference type="Proteomes" id="UP000234781"/>
    </source>
</evidence>
<dbReference type="Gene3D" id="1.10.260.40">
    <property type="entry name" value="lambda repressor-like DNA-binding domains"/>
    <property type="match status" value="1"/>
</dbReference>
<dbReference type="AlphaFoldDB" id="A0A9X7F6P3"/>
<evidence type="ECO:0000256" key="1">
    <source>
        <dbReference type="ARBA" id="ARBA00023125"/>
    </source>
</evidence>
<accession>A0A9X7F6P3</accession>
<proteinExistence type="predicted"/>
<dbReference type="SMART" id="SM00530">
    <property type="entry name" value="HTH_XRE"/>
    <property type="match status" value="1"/>
</dbReference>
<dbReference type="InterPro" id="IPR010982">
    <property type="entry name" value="Lambda_DNA-bd_dom_sf"/>
</dbReference>
<dbReference type="RefSeq" id="WP_003760765.1">
    <property type="nucleotide sequence ID" value="NZ_CP136962.1"/>
</dbReference>
<dbReference type="EMBL" id="CP136962">
    <property type="protein sequence ID" value="WOS97115.1"/>
    <property type="molecule type" value="Genomic_DNA"/>
</dbReference>
<sequence>MELHEKIRVMREMNQWSQEEMAEKLAMSANGYAKIERGQTKLTFDKLNQIAQIFKIDVVELITKEKPLFLLVGDNSHNYGSNYYGNNEALIAENEKLKLTISHNNEIIQRQENEILALKEIISLLKKN</sequence>
<gene>
    <name evidence="2" type="ORF">CYJ98_005875</name>
</gene>
<dbReference type="InterPro" id="IPR001387">
    <property type="entry name" value="Cro/C1-type_HTH"/>
</dbReference>
<dbReference type="PANTHER" id="PTHR46558:SF15">
    <property type="entry name" value="HELIX-TURN-HELIX DOMAIN PROTEIN"/>
    <property type="match status" value="1"/>
</dbReference>
<keyword evidence="3" id="KW-1185">Reference proteome</keyword>
<keyword evidence="1" id="KW-0238">DNA-binding</keyword>
<dbReference type="PROSITE" id="PS50943">
    <property type="entry name" value="HTH_CROC1"/>
    <property type="match status" value="1"/>
</dbReference>
<reference evidence="3" key="1">
    <citation type="submission" date="2017-12" db="EMBL/GenBank/DDBJ databases">
        <title>Phylogenetic diversity of female urinary microbiome.</title>
        <authorList>
            <person name="Thomas-White K."/>
            <person name="Wolfe A.J."/>
        </authorList>
    </citation>
    <scope>NUCLEOTIDE SEQUENCE [LARGE SCALE GENOMIC DNA]</scope>
    <source>
        <strain evidence="3">UMB0023</strain>
    </source>
</reference>
<dbReference type="GO" id="GO:0003677">
    <property type="term" value="F:DNA binding"/>
    <property type="evidence" value="ECO:0007669"/>
    <property type="project" value="UniProtKB-KW"/>
</dbReference>
<protein>
    <submittedName>
        <fullName evidence="2">Helix-turn-helix transcriptional regulator</fullName>
    </submittedName>
</protein>
<dbReference type="CDD" id="cd00093">
    <property type="entry name" value="HTH_XRE"/>
    <property type="match status" value="1"/>
</dbReference>
<dbReference type="Proteomes" id="UP000234781">
    <property type="component" value="Chromosome"/>
</dbReference>
<dbReference type="SUPFAM" id="SSF47413">
    <property type="entry name" value="lambda repressor-like DNA-binding domains"/>
    <property type="match status" value="1"/>
</dbReference>
<dbReference type="PANTHER" id="PTHR46558">
    <property type="entry name" value="TRACRIPTIONAL REGULATORY PROTEIN-RELATED-RELATED"/>
    <property type="match status" value="1"/>
</dbReference>
<organism evidence="2 3">
    <name type="scientific">Neisseria perflava</name>
    <dbReference type="NCBI Taxonomy" id="33053"/>
    <lineage>
        <taxon>Bacteria</taxon>
        <taxon>Pseudomonadati</taxon>
        <taxon>Pseudomonadota</taxon>
        <taxon>Betaproteobacteria</taxon>
        <taxon>Neisseriales</taxon>
        <taxon>Neisseriaceae</taxon>
        <taxon>Neisseria</taxon>
    </lineage>
</organism>
<dbReference type="Pfam" id="PF12844">
    <property type="entry name" value="HTH_19"/>
    <property type="match status" value="1"/>
</dbReference>